<dbReference type="Pfam" id="PF02896">
    <property type="entry name" value="PEP-utilizers_C"/>
    <property type="match status" value="1"/>
</dbReference>
<dbReference type="EMBL" id="LCOZ01000031">
    <property type="protein sequence ID" value="KKU87058.1"/>
    <property type="molecule type" value="Genomic_DNA"/>
</dbReference>
<comment type="similarity">
    <text evidence="1">Belongs to the PEP-utilizing enzyme family.</text>
</comment>
<dbReference type="GO" id="GO:0005524">
    <property type="term" value="F:ATP binding"/>
    <property type="evidence" value="ECO:0007669"/>
    <property type="project" value="UniProtKB-KW"/>
</dbReference>
<reference evidence="5 6" key="1">
    <citation type="journal article" date="2015" name="Nature">
        <title>rRNA introns, odd ribosomes, and small enigmatic genomes across a large radiation of phyla.</title>
        <authorList>
            <person name="Brown C.T."/>
            <person name="Hug L.A."/>
            <person name="Thomas B.C."/>
            <person name="Sharon I."/>
            <person name="Castelle C.J."/>
            <person name="Singh A."/>
            <person name="Wilkins M.J."/>
            <person name="Williams K.H."/>
            <person name="Banfield J.F."/>
        </authorList>
    </citation>
    <scope>NUCLEOTIDE SEQUENCE [LARGE SCALE GENOMIC DNA]</scope>
</reference>
<evidence type="ECO:0000313" key="6">
    <source>
        <dbReference type="Proteomes" id="UP000034772"/>
    </source>
</evidence>
<keyword evidence="2" id="KW-0547">Nucleotide-binding</keyword>
<accession>A0A0G1W9P3</accession>
<feature type="domain" description="PEP-utilising enzyme C-terminal" evidence="4">
    <location>
        <begin position="3"/>
        <end position="131"/>
    </location>
</feature>
<name>A0A0G1W9P3_9BACT</name>
<keyword evidence="3" id="KW-0067">ATP-binding</keyword>
<proteinExistence type="inferred from homology"/>
<dbReference type="InterPro" id="IPR015813">
    <property type="entry name" value="Pyrv/PenolPyrv_kinase-like_dom"/>
</dbReference>
<dbReference type="PANTHER" id="PTHR43030:SF1">
    <property type="entry name" value="PHOSPHOENOLPYRUVATE SYNTHASE"/>
    <property type="match status" value="1"/>
</dbReference>
<evidence type="ECO:0000256" key="3">
    <source>
        <dbReference type="ARBA" id="ARBA00022840"/>
    </source>
</evidence>
<dbReference type="SUPFAM" id="SSF51621">
    <property type="entry name" value="Phosphoenolpyruvate/pyruvate domain"/>
    <property type="match status" value="1"/>
</dbReference>
<feature type="non-terminal residue" evidence="5">
    <location>
        <position position="1"/>
    </location>
</feature>
<dbReference type="AlphaFoldDB" id="A0A0G1W9P3"/>
<dbReference type="InterPro" id="IPR000121">
    <property type="entry name" value="PEP_util_C"/>
</dbReference>
<gene>
    <name evidence="5" type="ORF">UY17_C0031G0001</name>
</gene>
<protein>
    <submittedName>
        <fullName evidence="5">Phosphoenolpyruvate synthase</fullName>
    </submittedName>
</protein>
<evidence type="ECO:0000313" key="5">
    <source>
        <dbReference type="EMBL" id="KKU87058.1"/>
    </source>
</evidence>
<sequence length="138" mass="15243">IAAHGLSRSANFKLWLMVEIPSNVVLLEEFIQAGIDGVSIGSNDLTMLMLGVDRDNSEVAPAYDELNPAVLWALEKTIRTCHKFRVTSSICGQAPSLHPELTEKLINWGITSVSVTPDMIDQTREIIARAENRLFTHA</sequence>
<dbReference type="InterPro" id="IPR040442">
    <property type="entry name" value="Pyrv_kinase-like_dom_sf"/>
</dbReference>
<dbReference type="InterPro" id="IPR006319">
    <property type="entry name" value="PEP_synth"/>
</dbReference>
<dbReference type="PATRIC" id="fig|1618373.3.peg.309"/>
<evidence type="ECO:0000256" key="1">
    <source>
        <dbReference type="ARBA" id="ARBA00007837"/>
    </source>
</evidence>
<dbReference type="Proteomes" id="UP000034772">
    <property type="component" value="Unassembled WGS sequence"/>
</dbReference>
<organism evidence="5 6">
    <name type="scientific">Candidatus Beckwithbacteria bacterium GW2011_GWC2_47_9</name>
    <dbReference type="NCBI Taxonomy" id="1618373"/>
    <lineage>
        <taxon>Bacteria</taxon>
        <taxon>Candidatus Beckwithiibacteriota</taxon>
    </lineage>
</organism>
<dbReference type="GO" id="GO:0008986">
    <property type="term" value="F:pyruvate, water dikinase activity"/>
    <property type="evidence" value="ECO:0007669"/>
    <property type="project" value="InterPro"/>
</dbReference>
<keyword evidence="5" id="KW-0670">Pyruvate</keyword>
<dbReference type="PRINTS" id="PR01736">
    <property type="entry name" value="PHPHTRNFRASE"/>
</dbReference>
<dbReference type="Gene3D" id="3.20.20.60">
    <property type="entry name" value="Phosphoenolpyruvate-binding domains"/>
    <property type="match status" value="1"/>
</dbReference>
<dbReference type="PANTHER" id="PTHR43030">
    <property type="entry name" value="PHOSPHOENOLPYRUVATE SYNTHASE"/>
    <property type="match status" value="1"/>
</dbReference>
<evidence type="ECO:0000256" key="2">
    <source>
        <dbReference type="ARBA" id="ARBA00022741"/>
    </source>
</evidence>
<comment type="caution">
    <text evidence="5">The sequence shown here is derived from an EMBL/GenBank/DDBJ whole genome shotgun (WGS) entry which is preliminary data.</text>
</comment>
<evidence type="ECO:0000259" key="4">
    <source>
        <dbReference type="Pfam" id="PF02896"/>
    </source>
</evidence>